<comment type="caution">
    <text evidence="2">The sequence shown here is derived from an EMBL/GenBank/DDBJ whole genome shotgun (WGS) entry which is preliminary data.</text>
</comment>
<reference evidence="2 3" key="1">
    <citation type="submission" date="2024-04" db="EMBL/GenBank/DDBJ databases">
        <authorList>
            <consortium name="Genoscope - CEA"/>
            <person name="William W."/>
        </authorList>
    </citation>
    <scope>NUCLEOTIDE SEQUENCE [LARGE SCALE GENOMIC DNA]</scope>
</reference>
<dbReference type="EMBL" id="CAXITT010000211">
    <property type="protein sequence ID" value="CAL1535784.1"/>
    <property type="molecule type" value="Genomic_DNA"/>
</dbReference>
<dbReference type="Proteomes" id="UP001497497">
    <property type="component" value="Unassembled WGS sequence"/>
</dbReference>
<evidence type="ECO:0000313" key="2">
    <source>
        <dbReference type="EMBL" id="CAL1535784.1"/>
    </source>
</evidence>
<gene>
    <name evidence="2" type="ORF">GSLYS_00009744001</name>
</gene>
<evidence type="ECO:0000313" key="3">
    <source>
        <dbReference type="Proteomes" id="UP001497497"/>
    </source>
</evidence>
<sequence length="117" mass="13199">MSQKPTCTNKDCGLPDERTFNLKVEEYVRPPCVSVLPPCGIKVRSPEPEPDMPLSPCPAPNLPPCRWKRIPDDDCIVVDSKPRADYYNRLKKSTSDNMRKKPTAFDKGAPKKDKQGK</sequence>
<feature type="compositionally biased region" description="Basic and acidic residues" evidence="1">
    <location>
        <begin position="88"/>
        <end position="99"/>
    </location>
</feature>
<organism evidence="2 3">
    <name type="scientific">Lymnaea stagnalis</name>
    <name type="common">Great pond snail</name>
    <name type="synonym">Helix stagnalis</name>
    <dbReference type="NCBI Taxonomy" id="6523"/>
    <lineage>
        <taxon>Eukaryota</taxon>
        <taxon>Metazoa</taxon>
        <taxon>Spiralia</taxon>
        <taxon>Lophotrochozoa</taxon>
        <taxon>Mollusca</taxon>
        <taxon>Gastropoda</taxon>
        <taxon>Heterobranchia</taxon>
        <taxon>Euthyneura</taxon>
        <taxon>Panpulmonata</taxon>
        <taxon>Hygrophila</taxon>
        <taxon>Lymnaeoidea</taxon>
        <taxon>Lymnaeidae</taxon>
        <taxon>Lymnaea</taxon>
    </lineage>
</organism>
<feature type="region of interest" description="Disordered" evidence="1">
    <location>
        <begin position="88"/>
        <end position="117"/>
    </location>
</feature>
<dbReference type="AlphaFoldDB" id="A0AAV2HSE5"/>
<name>A0AAV2HSE5_LYMST</name>
<protein>
    <submittedName>
        <fullName evidence="2">Uncharacterized protein</fullName>
    </submittedName>
</protein>
<proteinExistence type="predicted"/>
<evidence type="ECO:0000256" key="1">
    <source>
        <dbReference type="SAM" id="MobiDB-lite"/>
    </source>
</evidence>
<keyword evidence="3" id="KW-1185">Reference proteome</keyword>
<feature type="compositionally biased region" description="Basic and acidic residues" evidence="1">
    <location>
        <begin position="108"/>
        <end position="117"/>
    </location>
</feature>
<accession>A0AAV2HSE5</accession>